<organism evidence="1 2">
    <name type="scientific">Phenylobacterium parvum</name>
    <dbReference type="NCBI Taxonomy" id="2201350"/>
    <lineage>
        <taxon>Bacteria</taxon>
        <taxon>Pseudomonadati</taxon>
        <taxon>Pseudomonadota</taxon>
        <taxon>Alphaproteobacteria</taxon>
        <taxon>Caulobacterales</taxon>
        <taxon>Caulobacteraceae</taxon>
        <taxon>Phenylobacterium</taxon>
    </lineage>
</organism>
<dbReference type="SUPFAM" id="SSF54637">
    <property type="entry name" value="Thioesterase/thiol ester dehydrase-isomerase"/>
    <property type="match status" value="2"/>
</dbReference>
<sequence>MEETVEVWSGGVNTWECDEMGHLNVRFWVTKAMEALAGLSRRMGMPDAFARSGGATLLIRDLHMRFLREATAGACLWASGGVVALGEADADLLVILRHADGTPAATFRIRVEHATASDLRPFPWPGRIRAACAPLAVEVPDFAAPRSIDLSPLQETRASLAFAEANGMTRIGLGTVRADELDVFGRMRPEMFIGRVSDGVARLFGPTRPGPEAAPGEPPRRIGGAVLEYRVAHHGWPVAGDHLEVRSGFADCNARTRRVFHWMLDPVTGLPWASAEAVVISFDLDARKVVNITEAAQEEFRSRAIAGIGL</sequence>
<dbReference type="OrthoDB" id="7597365at2"/>
<dbReference type="Pfam" id="PF13279">
    <property type="entry name" value="4HBT_2"/>
    <property type="match status" value="2"/>
</dbReference>
<proteinExistence type="predicted"/>
<dbReference type="CDD" id="cd00586">
    <property type="entry name" value="4HBT"/>
    <property type="match status" value="1"/>
</dbReference>
<evidence type="ECO:0000313" key="2">
    <source>
        <dbReference type="Proteomes" id="UP000247763"/>
    </source>
</evidence>
<reference evidence="2" key="1">
    <citation type="submission" date="2018-05" db="EMBL/GenBank/DDBJ databases">
        <title>Genome sequencing of Phenylobacterium sp. HYN0004.</title>
        <authorList>
            <person name="Yi H."/>
            <person name="Baek C."/>
        </authorList>
    </citation>
    <scope>NUCLEOTIDE SEQUENCE [LARGE SCALE GENOMIC DNA]</scope>
    <source>
        <strain evidence="2">HYN0004</strain>
    </source>
</reference>
<protein>
    <submittedName>
        <fullName evidence="1">Thioesterase</fullName>
    </submittedName>
</protein>
<gene>
    <name evidence="1" type="ORF">HYN04_01415</name>
</gene>
<dbReference type="Gene3D" id="3.10.129.10">
    <property type="entry name" value="Hotdog Thioesterase"/>
    <property type="match status" value="2"/>
</dbReference>
<dbReference type="InterPro" id="IPR029069">
    <property type="entry name" value="HotDog_dom_sf"/>
</dbReference>
<name>A0A2Z3HT93_9CAUL</name>
<keyword evidence="2" id="KW-1185">Reference proteome</keyword>
<dbReference type="Proteomes" id="UP000247763">
    <property type="component" value="Chromosome"/>
</dbReference>
<dbReference type="EMBL" id="CP029479">
    <property type="protein sequence ID" value="AWM76540.1"/>
    <property type="molecule type" value="Genomic_DNA"/>
</dbReference>
<evidence type="ECO:0000313" key="1">
    <source>
        <dbReference type="EMBL" id="AWM76540.1"/>
    </source>
</evidence>
<dbReference type="AlphaFoldDB" id="A0A2Z3HT93"/>
<dbReference type="KEGG" id="phb:HYN04_01415"/>
<dbReference type="RefSeq" id="WP_110449109.1">
    <property type="nucleotide sequence ID" value="NZ_CP029479.1"/>
</dbReference>
<accession>A0A2Z3HT93</accession>